<dbReference type="EMBL" id="KB467898">
    <property type="protein sequence ID" value="PCH36866.1"/>
    <property type="molecule type" value="Genomic_DNA"/>
</dbReference>
<feature type="region of interest" description="Disordered" evidence="1">
    <location>
        <begin position="1"/>
        <end position="116"/>
    </location>
</feature>
<feature type="compositionally biased region" description="Basic and acidic residues" evidence="1">
    <location>
        <begin position="53"/>
        <end position="64"/>
    </location>
</feature>
<evidence type="ECO:0008006" key="4">
    <source>
        <dbReference type="Google" id="ProtNLM"/>
    </source>
</evidence>
<dbReference type="OMA" id="CEVSIVM"/>
<dbReference type="OrthoDB" id="2798901at2759"/>
<evidence type="ECO:0000313" key="3">
    <source>
        <dbReference type="Proteomes" id="UP000218811"/>
    </source>
</evidence>
<gene>
    <name evidence="2" type="ORF">WOLCODRAFT_157556</name>
</gene>
<dbReference type="STRING" id="742152.A0A2H3J3V6"/>
<dbReference type="AlphaFoldDB" id="A0A2H3J3V6"/>
<keyword evidence="3" id="KW-1185">Reference proteome</keyword>
<evidence type="ECO:0000256" key="1">
    <source>
        <dbReference type="SAM" id="MobiDB-lite"/>
    </source>
</evidence>
<feature type="compositionally biased region" description="Basic and acidic residues" evidence="1">
    <location>
        <begin position="22"/>
        <end position="31"/>
    </location>
</feature>
<evidence type="ECO:0000313" key="2">
    <source>
        <dbReference type="EMBL" id="PCH36866.1"/>
    </source>
</evidence>
<protein>
    <recommendedName>
        <fullName evidence="4">F-box domain-containing protein</fullName>
    </recommendedName>
</protein>
<sequence length="533" mass="60314">MAKASAAKRQIHEAAAAQVREGGQDHADRATTIEGAGTGQEVRSDSSSALQKEAQDRRAIEQTTRENSAVKSEVEGESAPSRKSTRESAEEAQEVKRVLDPALTGSDPSSKTPPQLPTEVCERIIDWLWEYTWMLWRCALVCKAWTPRCRYQMQRNVTLYNRSHVQGHARRARAQLHLLQQARSVSVWGEGERAPIPHLGTFAMMAAAKLPLMWRLDILDAIWKLRDFHPLIFVHLSAFSSVTTLRLYDVTFPKVREFGRLVCALPSLVRLKCYNMLFTSTAPCASLAITHCPPSVRLTDLVISSFEETSSSVEANIALIGHLCAVGVVTDLQRFEFSAWASSDSEYLEAFRESLYELFKQCSWSLHNVEFSLSLRRGKDNQTDAISDTIASVLDLMHCDSLETVALEATNFEEIGYSWMFHILESNVSKKLCEVSIVMNEPEYNEDADENLQRTVSALRKDMCSQLDELFSNKDYEKLHHVDFMFKTHPDQIIPDATRWSTLLKAGMQKLDERGVLRTHVDVLLDLWDEDAL</sequence>
<reference evidence="2 3" key="1">
    <citation type="journal article" date="2012" name="Science">
        <title>The Paleozoic origin of enzymatic lignin decomposition reconstructed from 31 fungal genomes.</title>
        <authorList>
            <person name="Floudas D."/>
            <person name="Binder M."/>
            <person name="Riley R."/>
            <person name="Barry K."/>
            <person name="Blanchette R.A."/>
            <person name="Henrissat B."/>
            <person name="Martinez A.T."/>
            <person name="Otillar R."/>
            <person name="Spatafora J.W."/>
            <person name="Yadav J.S."/>
            <person name="Aerts A."/>
            <person name="Benoit I."/>
            <person name="Boyd A."/>
            <person name="Carlson A."/>
            <person name="Copeland A."/>
            <person name="Coutinho P.M."/>
            <person name="de Vries R.P."/>
            <person name="Ferreira P."/>
            <person name="Findley K."/>
            <person name="Foster B."/>
            <person name="Gaskell J."/>
            <person name="Glotzer D."/>
            <person name="Gorecki P."/>
            <person name="Heitman J."/>
            <person name="Hesse C."/>
            <person name="Hori C."/>
            <person name="Igarashi K."/>
            <person name="Jurgens J.A."/>
            <person name="Kallen N."/>
            <person name="Kersten P."/>
            <person name="Kohler A."/>
            <person name="Kuees U."/>
            <person name="Kumar T.K.A."/>
            <person name="Kuo A."/>
            <person name="LaButti K."/>
            <person name="Larrondo L.F."/>
            <person name="Lindquist E."/>
            <person name="Ling A."/>
            <person name="Lombard V."/>
            <person name="Lucas S."/>
            <person name="Lundell T."/>
            <person name="Martin R."/>
            <person name="McLaughlin D.J."/>
            <person name="Morgenstern I."/>
            <person name="Morin E."/>
            <person name="Murat C."/>
            <person name="Nagy L.G."/>
            <person name="Nolan M."/>
            <person name="Ohm R.A."/>
            <person name="Patyshakuliyeva A."/>
            <person name="Rokas A."/>
            <person name="Ruiz-Duenas F.J."/>
            <person name="Sabat G."/>
            <person name="Salamov A."/>
            <person name="Samejima M."/>
            <person name="Schmutz J."/>
            <person name="Slot J.C."/>
            <person name="St John F."/>
            <person name="Stenlid J."/>
            <person name="Sun H."/>
            <person name="Sun S."/>
            <person name="Syed K."/>
            <person name="Tsang A."/>
            <person name="Wiebenga A."/>
            <person name="Young D."/>
            <person name="Pisabarro A."/>
            <person name="Eastwood D.C."/>
            <person name="Martin F."/>
            <person name="Cullen D."/>
            <person name="Grigoriev I.V."/>
            <person name="Hibbett D.S."/>
        </authorList>
    </citation>
    <scope>NUCLEOTIDE SEQUENCE [LARGE SCALE GENOMIC DNA]</scope>
    <source>
        <strain evidence="2 3">MD-104</strain>
    </source>
</reference>
<name>A0A2H3J3V6_WOLCO</name>
<accession>A0A2H3J3V6</accession>
<proteinExistence type="predicted"/>
<dbReference type="Proteomes" id="UP000218811">
    <property type="component" value="Unassembled WGS sequence"/>
</dbReference>
<feature type="compositionally biased region" description="Basic and acidic residues" evidence="1">
    <location>
        <begin position="84"/>
        <end position="99"/>
    </location>
</feature>
<organism evidence="2 3">
    <name type="scientific">Wolfiporia cocos (strain MD-104)</name>
    <name type="common">Brown rot fungus</name>
    <dbReference type="NCBI Taxonomy" id="742152"/>
    <lineage>
        <taxon>Eukaryota</taxon>
        <taxon>Fungi</taxon>
        <taxon>Dikarya</taxon>
        <taxon>Basidiomycota</taxon>
        <taxon>Agaricomycotina</taxon>
        <taxon>Agaricomycetes</taxon>
        <taxon>Polyporales</taxon>
        <taxon>Phaeolaceae</taxon>
        <taxon>Wolfiporia</taxon>
    </lineage>
</organism>